<evidence type="ECO:0008006" key="2">
    <source>
        <dbReference type="Google" id="ProtNLM"/>
    </source>
</evidence>
<gene>
    <name evidence="1" type="ORF">g.17595</name>
</gene>
<accession>A0A1B6EB05</accession>
<dbReference type="PANTHER" id="PTHR43173">
    <property type="entry name" value="ABC1 FAMILY PROTEIN"/>
    <property type="match status" value="1"/>
</dbReference>
<reference evidence="1" key="1">
    <citation type="submission" date="2015-12" db="EMBL/GenBank/DDBJ databases">
        <title>De novo transcriptome assembly of four potential Pierce s Disease insect vectors from Arizona vineyards.</title>
        <authorList>
            <person name="Tassone E.E."/>
        </authorList>
    </citation>
    <scope>NUCLEOTIDE SEQUENCE</scope>
</reference>
<dbReference type="GO" id="GO:0007005">
    <property type="term" value="P:mitochondrion organization"/>
    <property type="evidence" value="ECO:0007669"/>
    <property type="project" value="TreeGrafter"/>
</dbReference>
<dbReference type="EMBL" id="GEDC01002180">
    <property type="protein sequence ID" value="JAS35118.1"/>
    <property type="molecule type" value="Transcribed_RNA"/>
</dbReference>
<dbReference type="GO" id="GO:0055088">
    <property type="term" value="P:lipid homeostasis"/>
    <property type="evidence" value="ECO:0007669"/>
    <property type="project" value="TreeGrafter"/>
</dbReference>
<name>A0A1B6EB05_9HEMI</name>
<organism evidence="1">
    <name type="scientific">Clastoptera arizonana</name>
    <name type="common">Arizona spittle bug</name>
    <dbReference type="NCBI Taxonomy" id="38151"/>
    <lineage>
        <taxon>Eukaryota</taxon>
        <taxon>Metazoa</taxon>
        <taxon>Ecdysozoa</taxon>
        <taxon>Arthropoda</taxon>
        <taxon>Hexapoda</taxon>
        <taxon>Insecta</taxon>
        <taxon>Pterygota</taxon>
        <taxon>Neoptera</taxon>
        <taxon>Paraneoptera</taxon>
        <taxon>Hemiptera</taxon>
        <taxon>Auchenorrhyncha</taxon>
        <taxon>Cercopoidea</taxon>
        <taxon>Clastopteridae</taxon>
        <taxon>Clastoptera</taxon>
    </lineage>
</organism>
<sequence length="175" mass="20449">MMRIWPWKRLLKYGMITGTILGTSVSLKANQYNVDAIGIVRLGRAAFTVYGIGLNYKRNLYSKNLDPKSEEFLKLKSKVHKESAERLLELCRANKGVYIKVGQHIGALEYLIPHEYVDTMKILHSHAPSSSIEEIYRVLQEDLNKNVTWYTLFIKKQKKTFLFKIVLFIYKLHLR</sequence>
<dbReference type="GO" id="GO:0005743">
    <property type="term" value="C:mitochondrial inner membrane"/>
    <property type="evidence" value="ECO:0007669"/>
    <property type="project" value="TreeGrafter"/>
</dbReference>
<proteinExistence type="predicted"/>
<evidence type="ECO:0000313" key="1">
    <source>
        <dbReference type="EMBL" id="JAS35118.1"/>
    </source>
</evidence>
<dbReference type="PANTHER" id="PTHR43173:SF19">
    <property type="entry name" value="AARF DOMAIN-CONTAINING PROTEIN KINASE 1"/>
    <property type="match status" value="1"/>
</dbReference>
<dbReference type="AlphaFoldDB" id="A0A1B6EB05"/>
<protein>
    <recommendedName>
        <fullName evidence="2">ABC1 atypical kinase-like domain-containing protein</fullName>
    </recommendedName>
</protein>
<dbReference type="InterPro" id="IPR051130">
    <property type="entry name" value="Mito_struct-func_regulator"/>
</dbReference>